<comment type="catalytic activity">
    <reaction evidence="12">
        <text>L-threonyl-[protein] + ATP = O-phospho-L-threonyl-[protein] + ADP + H(+)</text>
        <dbReference type="Rhea" id="RHEA:46608"/>
        <dbReference type="Rhea" id="RHEA-COMP:11060"/>
        <dbReference type="Rhea" id="RHEA-COMP:11605"/>
        <dbReference type="ChEBI" id="CHEBI:15378"/>
        <dbReference type="ChEBI" id="CHEBI:30013"/>
        <dbReference type="ChEBI" id="CHEBI:30616"/>
        <dbReference type="ChEBI" id="CHEBI:61977"/>
        <dbReference type="ChEBI" id="CHEBI:456216"/>
        <dbReference type="EC" id="2.7.11.1"/>
    </reaction>
</comment>
<dbReference type="SUPFAM" id="SSF56112">
    <property type="entry name" value="Protein kinase-like (PK-like)"/>
    <property type="match status" value="1"/>
</dbReference>
<dbReference type="SMART" id="SM00220">
    <property type="entry name" value="S_TKc"/>
    <property type="match status" value="1"/>
</dbReference>
<evidence type="ECO:0000256" key="5">
    <source>
        <dbReference type="ARBA" id="ARBA00022679"/>
    </source>
</evidence>
<keyword evidence="10 16" id="KW-1133">Transmembrane helix</keyword>
<dbReference type="Pfam" id="PF07714">
    <property type="entry name" value="PK_Tyr_Ser-Thr"/>
    <property type="match status" value="1"/>
</dbReference>
<keyword evidence="11 16" id="KW-0472">Membrane</keyword>
<name>A0AAN9JXX7_CANGL</name>
<dbReference type="PROSITE" id="PS00108">
    <property type="entry name" value="PROTEIN_KINASE_ST"/>
    <property type="match status" value="1"/>
</dbReference>
<organism evidence="18 19">
    <name type="scientific">Canavalia gladiata</name>
    <name type="common">Sword bean</name>
    <name type="synonym">Dolichos gladiatus</name>
    <dbReference type="NCBI Taxonomy" id="3824"/>
    <lineage>
        <taxon>Eukaryota</taxon>
        <taxon>Viridiplantae</taxon>
        <taxon>Streptophyta</taxon>
        <taxon>Embryophyta</taxon>
        <taxon>Tracheophyta</taxon>
        <taxon>Spermatophyta</taxon>
        <taxon>Magnoliopsida</taxon>
        <taxon>eudicotyledons</taxon>
        <taxon>Gunneridae</taxon>
        <taxon>Pentapetalae</taxon>
        <taxon>rosids</taxon>
        <taxon>fabids</taxon>
        <taxon>Fabales</taxon>
        <taxon>Fabaceae</taxon>
        <taxon>Papilionoideae</taxon>
        <taxon>50 kb inversion clade</taxon>
        <taxon>NPAAA clade</taxon>
        <taxon>indigoferoid/millettioid clade</taxon>
        <taxon>Phaseoleae</taxon>
        <taxon>Canavalia</taxon>
    </lineage>
</organism>
<feature type="transmembrane region" description="Helical" evidence="16">
    <location>
        <begin position="406"/>
        <end position="428"/>
    </location>
</feature>
<protein>
    <recommendedName>
        <fullName evidence="2">non-specific serine/threonine protein kinase</fullName>
        <ecNumber evidence="2">2.7.11.1</ecNumber>
    </recommendedName>
</protein>
<evidence type="ECO:0000256" key="13">
    <source>
        <dbReference type="ARBA" id="ARBA00048679"/>
    </source>
</evidence>
<evidence type="ECO:0000256" key="10">
    <source>
        <dbReference type="ARBA" id="ARBA00022989"/>
    </source>
</evidence>
<feature type="compositionally biased region" description="Pro residues" evidence="15">
    <location>
        <begin position="159"/>
        <end position="383"/>
    </location>
</feature>
<dbReference type="GO" id="GO:0005524">
    <property type="term" value="F:ATP binding"/>
    <property type="evidence" value="ECO:0007669"/>
    <property type="project" value="UniProtKB-UniRule"/>
</dbReference>
<evidence type="ECO:0000313" key="18">
    <source>
        <dbReference type="EMBL" id="KAK7306983.1"/>
    </source>
</evidence>
<gene>
    <name evidence="18" type="ORF">VNO77_39649</name>
</gene>
<dbReference type="FunFam" id="1.10.510.10:FF:000173">
    <property type="entry name" value="proline-rich receptor-like protein kinase PERK8"/>
    <property type="match status" value="1"/>
</dbReference>
<keyword evidence="4" id="KW-0723">Serine/threonine-protein kinase</keyword>
<evidence type="ECO:0000256" key="12">
    <source>
        <dbReference type="ARBA" id="ARBA00047899"/>
    </source>
</evidence>
<dbReference type="GO" id="GO:0004674">
    <property type="term" value="F:protein serine/threonine kinase activity"/>
    <property type="evidence" value="ECO:0007669"/>
    <property type="project" value="UniProtKB-KW"/>
</dbReference>
<feature type="region of interest" description="Disordered" evidence="15">
    <location>
        <begin position="48"/>
        <end position="396"/>
    </location>
</feature>
<feature type="binding site" evidence="14">
    <location>
        <position position="532"/>
    </location>
    <ligand>
        <name>ATP</name>
        <dbReference type="ChEBI" id="CHEBI:30616"/>
    </ligand>
</feature>
<feature type="compositionally biased region" description="Low complexity" evidence="15">
    <location>
        <begin position="148"/>
        <end position="158"/>
    </location>
</feature>
<comment type="subcellular location">
    <subcellularLocation>
        <location evidence="1">Cell membrane</location>
        <topology evidence="1">Single-pass membrane protein</topology>
    </subcellularLocation>
</comment>
<comment type="catalytic activity">
    <reaction evidence="13">
        <text>L-seryl-[protein] + ATP = O-phospho-L-seryl-[protein] + ADP + H(+)</text>
        <dbReference type="Rhea" id="RHEA:17989"/>
        <dbReference type="Rhea" id="RHEA-COMP:9863"/>
        <dbReference type="Rhea" id="RHEA-COMP:11604"/>
        <dbReference type="ChEBI" id="CHEBI:15378"/>
        <dbReference type="ChEBI" id="CHEBI:29999"/>
        <dbReference type="ChEBI" id="CHEBI:30616"/>
        <dbReference type="ChEBI" id="CHEBI:83421"/>
        <dbReference type="ChEBI" id="CHEBI:456216"/>
        <dbReference type="EC" id="2.7.11.1"/>
    </reaction>
</comment>
<feature type="compositionally biased region" description="Pro residues" evidence="15">
    <location>
        <begin position="57"/>
        <end position="90"/>
    </location>
</feature>
<evidence type="ECO:0000256" key="8">
    <source>
        <dbReference type="ARBA" id="ARBA00022777"/>
    </source>
</evidence>
<dbReference type="PROSITE" id="PS50011">
    <property type="entry name" value="PROTEIN_KINASE_DOM"/>
    <property type="match status" value="1"/>
</dbReference>
<dbReference type="AlphaFoldDB" id="A0AAN9JXX7"/>
<sequence>MKMLLSVTFFEVGFNKVVVWDLRHWFWLVEVSSSSDFEGFDVREKSVLGRDMSASSPSPPSSTAAPPPQTPSSPPSTVNTPPPQQPPSSPAPTNTSTSPPPSTPPPVNSSSPPPATASSPPPATSSTPPPANASAPPPVTPSTPPPATSSTTPPANSSTPPPAAPSTPPPAISSTPPPATPPPAPPSPPPRSPPPTMSGTSPPPLSPPTPPSSPPPSPESPPPPPQSTVPPRSSPPPPQPLAPPPSKTSPPPSSPPPQNSPPPPARAPPPRGSPPSPPSAPPRGSPPPPPTAPAPRNSPPPRALAPPPDNSPPPPAAVPPRRSSPPPASPPPASTPPPRISPPSTPNSQPAPPSNFTPKASPPPPSIVQLAPPPMRVSSPPSPDGSGNLGPAGGDGGSNGIGTGGIAAISAVAGILVLGFIGIAIWCMRRQKRKVPVNGGYVMPSTLASSPESDSSFLKTHSSAPLVQSGSGSDVVYTPSDPGGLGNSRSWFSYEELIKATNGFSTQNLLGEGGFGSVYKGYLPDGREIAVKQLKIGGGQGEREFKAEVEIISRIHHRHLVSLVGYCIQDTRRLLVYDYVPNNTLYFHLHGEGQPVLEWTNRVKIAAGAARGIAYLHEDCNPRIIHRDIKSSNILLDYNYEARVSDFGLAKLALDANTHVTTRVMGTFGYVAPEYASSGKLTEKSDVYSFGVVLLELITGRKPVDASQPLGDESLVEWARPLLGHALDTEEFDSLADPRLERNYVDSELYCMIEVAAACVRHSAAKRPRMGQVVRAFDSLAGSDLTNGMRLGESEVFNSAQLSEEIRLFRRMAFGSQNYSTDFFSHASLNP</sequence>
<keyword evidence="7 14" id="KW-0547">Nucleotide-binding</keyword>
<feature type="compositionally biased region" description="Gly residues" evidence="15">
    <location>
        <begin position="387"/>
        <end position="396"/>
    </location>
</feature>
<evidence type="ECO:0000256" key="11">
    <source>
        <dbReference type="ARBA" id="ARBA00023136"/>
    </source>
</evidence>
<evidence type="ECO:0000256" key="9">
    <source>
        <dbReference type="ARBA" id="ARBA00022840"/>
    </source>
</evidence>
<keyword evidence="3" id="KW-1003">Cell membrane</keyword>
<evidence type="ECO:0000256" key="4">
    <source>
        <dbReference type="ARBA" id="ARBA00022527"/>
    </source>
</evidence>
<evidence type="ECO:0000256" key="6">
    <source>
        <dbReference type="ARBA" id="ARBA00022692"/>
    </source>
</evidence>
<dbReference type="InterPro" id="IPR001245">
    <property type="entry name" value="Ser-Thr/Tyr_kinase_cat_dom"/>
</dbReference>
<dbReference type="CDD" id="cd14066">
    <property type="entry name" value="STKc_IRAK"/>
    <property type="match status" value="1"/>
</dbReference>
<dbReference type="PANTHER" id="PTHR47982:SF45">
    <property type="entry name" value="NON-SPECIFIC SERINE_THREONINE PROTEIN KINASE"/>
    <property type="match status" value="1"/>
</dbReference>
<evidence type="ECO:0000256" key="16">
    <source>
        <dbReference type="SAM" id="Phobius"/>
    </source>
</evidence>
<proteinExistence type="predicted"/>
<dbReference type="InterPro" id="IPR017441">
    <property type="entry name" value="Protein_kinase_ATP_BS"/>
</dbReference>
<dbReference type="GO" id="GO:0005886">
    <property type="term" value="C:plasma membrane"/>
    <property type="evidence" value="ECO:0007669"/>
    <property type="project" value="UniProtKB-SubCell"/>
</dbReference>
<evidence type="ECO:0000259" key="17">
    <source>
        <dbReference type="PROSITE" id="PS50011"/>
    </source>
</evidence>
<evidence type="ECO:0000256" key="7">
    <source>
        <dbReference type="ARBA" id="ARBA00022741"/>
    </source>
</evidence>
<dbReference type="PANTHER" id="PTHR47982">
    <property type="entry name" value="PROLINE-RICH RECEPTOR-LIKE PROTEIN KINASE PERK4"/>
    <property type="match status" value="1"/>
</dbReference>
<evidence type="ECO:0000256" key="3">
    <source>
        <dbReference type="ARBA" id="ARBA00022475"/>
    </source>
</evidence>
<keyword evidence="5" id="KW-0808">Transferase</keyword>
<dbReference type="InterPro" id="IPR011009">
    <property type="entry name" value="Kinase-like_dom_sf"/>
</dbReference>
<dbReference type="FunFam" id="3.30.200.20:FF:000212">
    <property type="entry name" value="Proline-rich receptor-like protein kinase PERK8"/>
    <property type="match status" value="1"/>
</dbReference>
<dbReference type="InterPro" id="IPR047117">
    <property type="entry name" value="PERK1-13-like"/>
</dbReference>
<dbReference type="Gene3D" id="3.30.200.20">
    <property type="entry name" value="Phosphorylase Kinase, domain 1"/>
    <property type="match status" value="1"/>
</dbReference>
<dbReference type="EC" id="2.7.11.1" evidence="2"/>
<dbReference type="InterPro" id="IPR008271">
    <property type="entry name" value="Ser/Thr_kinase_AS"/>
</dbReference>
<dbReference type="PROSITE" id="PS00107">
    <property type="entry name" value="PROTEIN_KINASE_ATP"/>
    <property type="match status" value="1"/>
</dbReference>
<dbReference type="Gene3D" id="1.10.510.10">
    <property type="entry name" value="Transferase(Phosphotransferase) domain 1"/>
    <property type="match status" value="1"/>
</dbReference>
<accession>A0AAN9JXX7</accession>
<dbReference type="Proteomes" id="UP001367508">
    <property type="component" value="Unassembled WGS sequence"/>
</dbReference>
<comment type="caution">
    <text evidence="18">The sequence shown here is derived from an EMBL/GenBank/DDBJ whole genome shotgun (WGS) entry which is preliminary data.</text>
</comment>
<keyword evidence="6 16" id="KW-0812">Transmembrane</keyword>
<evidence type="ECO:0000256" key="1">
    <source>
        <dbReference type="ARBA" id="ARBA00004162"/>
    </source>
</evidence>
<reference evidence="18 19" key="1">
    <citation type="submission" date="2024-01" db="EMBL/GenBank/DDBJ databases">
        <title>The genomes of 5 underutilized Papilionoideae crops provide insights into root nodulation and disease resistanc.</title>
        <authorList>
            <person name="Jiang F."/>
        </authorList>
    </citation>
    <scope>NUCLEOTIDE SEQUENCE [LARGE SCALE GENOMIC DNA]</scope>
    <source>
        <strain evidence="18">LVBAO_FW01</strain>
        <tissue evidence="18">Leaves</tissue>
    </source>
</reference>
<dbReference type="EMBL" id="JAYMYQ010000010">
    <property type="protein sequence ID" value="KAK7306983.1"/>
    <property type="molecule type" value="Genomic_DNA"/>
</dbReference>
<keyword evidence="19" id="KW-1185">Reference proteome</keyword>
<evidence type="ECO:0000313" key="19">
    <source>
        <dbReference type="Proteomes" id="UP001367508"/>
    </source>
</evidence>
<evidence type="ECO:0000256" key="2">
    <source>
        <dbReference type="ARBA" id="ARBA00012513"/>
    </source>
</evidence>
<evidence type="ECO:0000256" key="15">
    <source>
        <dbReference type="SAM" id="MobiDB-lite"/>
    </source>
</evidence>
<evidence type="ECO:0000256" key="14">
    <source>
        <dbReference type="PROSITE-ProRule" id="PRU10141"/>
    </source>
</evidence>
<keyword evidence="9 14" id="KW-0067">ATP-binding</keyword>
<keyword evidence="8" id="KW-0418">Kinase</keyword>
<feature type="domain" description="Protein kinase" evidence="17">
    <location>
        <begin position="504"/>
        <end position="780"/>
    </location>
</feature>
<dbReference type="InterPro" id="IPR000719">
    <property type="entry name" value="Prot_kinase_dom"/>
</dbReference>
<feature type="compositionally biased region" description="Pro residues" evidence="15">
    <location>
        <begin position="98"/>
        <end position="147"/>
    </location>
</feature>